<feature type="domain" description="F-box" evidence="1">
    <location>
        <begin position="13"/>
        <end position="53"/>
    </location>
</feature>
<dbReference type="EMBL" id="LR881467">
    <property type="protein sequence ID" value="CAD5321249.1"/>
    <property type="molecule type" value="Genomic_DNA"/>
</dbReference>
<sequence length="679" mass="78496">MEEKRENTNSIYIVPELLEDIFLRLPLKSILKFKTVSRQWRSILESKLFVERRGNLQKHRRKILAAYNCNYFMRPSIFPESRFEGDEEIVYLHCDAAQPSMTCDGLLCITEPGWFNVLNPSAGQLRRFPPGPGPVKGPQENWLLGFGRDNVTGRYKIVRMCFHDCYEFGILDIETGVWSKLSYGSSRRKLSWCPPPSGYVGHAGNQLVNLEDRLAMAMTTNVGPEWILEIWSMDIEGKGWSKGYSWSKSYSISLAHGVGFSWPWQKRWFTPVWVSKQGNLLFYDNHKRLFKYYSGTDEIRCLSSNICVLSSYVENLAPLPLKPSHTHHDLGNSNSKFSTSRCHLFPTRVSELLEEIFLGLPLKSILKFKTVSKQWRSILESNLFVERRRTLQKNHPKILAAYNCDYCTRPGILPKSQFEGDEEIVYLHTDATQPSMTCDGLVCITEPGWFNVLNVSTGQLRRFLPGPDPGPQANWLLGFGRDKVTGKYKIVRMCFHDCYEFGILDIESGEWSKLMSPPHIMRVGSKSVCVNGSIYWLQISVSYIILALDLHQETFNGVYHLPATWVTQDTQLVNLEDRLAMAMTTKVGPEWILEIWSMDIEEKGWSKRYTWSKAYSISLAHRVVVSWPWQKRWFTPVSVSKQGNLVFYDNHKRLFKYYSVQHIQMPLVSDARFLDIQSF</sequence>
<dbReference type="CDD" id="cd22157">
    <property type="entry name" value="F-box_AtFBW1-like"/>
    <property type="match status" value="1"/>
</dbReference>
<dbReference type="SMART" id="SM00256">
    <property type="entry name" value="FBOX"/>
    <property type="match status" value="2"/>
</dbReference>
<dbReference type="PANTHER" id="PTHR31672">
    <property type="entry name" value="BNACNNG10540D PROTEIN"/>
    <property type="match status" value="1"/>
</dbReference>
<dbReference type="InterPro" id="IPR006527">
    <property type="entry name" value="F-box-assoc_dom_typ1"/>
</dbReference>
<dbReference type="Gene3D" id="1.20.1280.50">
    <property type="match status" value="1"/>
</dbReference>
<dbReference type="Proteomes" id="UP000516314">
    <property type="component" value="Chromosome 2"/>
</dbReference>
<evidence type="ECO:0000313" key="3">
    <source>
        <dbReference type="Proteomes" id="UP000516314"/>
    </source>
</evidence>
<dbReference type="InterPro" id="IPR017451">
    <property type="entry name" value="F-box-assoc_interact_dom"/>
</dbReference>
<reference evidence="2 3" key="1">
    <citation type="submission" date="2020-09" db="EMBL/GenBank/DDBJ databases">
        <authorList>
            <person name="Ashkenazy H."/>
        </authorList>
    </citation>
    <scope>NUCLEOTIDE SEQUENCE [LARGE SCALE GENOMIC DNA]</scope>
    <source>
        <strain evidence="3">cv. Cdm-0</strain>
    </source>
</reference>
<dbReference type="InterPro" id="IPR001810">
    <property type="entry name" value="F-box_dom"/>
</dbReference>
<evidence type="ECO:0000259" key="1">
    <source>
        <dbReference type="SMART" id="SM00256"/>
    </source>
</evidence>
<evidence type="ECO:0000313" key="2">
    <source>
        <dbReference type="EMBL" id="CAD5321249.1"/>
    </source>
</evidence>
<feature type="domain" description="F-box" evidence="1">
    <location>
        <begin position="349"/>
        <end position="388"/>
    </location>
</feature>
<dbReference type="NCBIfam" id="TIGR01640">
    <property type="entry name" value="F_box_assoc_1"/>
    <property type="match status" value="1"/>
</dbReference>
<protein>
    <submittedName>
        <fullName evidence="2">(thale cress) hypothetical protein</fullName>
    </submittedName>
</protein>
<dbReference type="Pfam" id="PF07734">
    <property type="entry name" value="FBA_1"/>
    <property type="match status" value="2"/>
</dbReference>
<organism evidence="2 3">
    <name type="scientific">Arabidopsis thaliana</name>
    <name type="common">Mouse-ear cress</name>
    <dbReference type="NCBI Taxonomy" id="3702"/>
    <lineage>
        <taxon>Eukaryota</taxon>
        <taxon>Viridiplantae</taxon>
        <taxon>Streptophyta</taxon>
        <taxon>Embryophyta</taxon>
        <taxon>Tracheophyta</taxon>
        <taxon>Spermatophyta</taxon>
        <taxon>Magnoliopsida</taxon>
        <taxon>eudicotyledons</taxon>
        <taxon>Gunneridae</taxon>
        <taxon>Pentapetalae</taxon>
        <taxon>rosids</taxon>
        <taxon>malvids</taxon>
        <taxon>Brassicales</taxon>
        <taxon>Brassicaceae</taxon>
        <taxon>Camelineae</taxon>
        <taxon>Arabidopsis</taxon>
    </lineage>
</organism>
<dbReference type="AlphaFoldDB" id="A0A7G2EK42"/>
<accession>A0A7G2EK42</accession>
<dbReference type="Pfam" id="PF00646">
    <property type="entry name" value="F-box"/>
    <property type="match status" value="2"/>
</dbReference>
<gene>
    <name evidence="2" type="ORF">AT9943_LOCUS9326</name>
</gene>
<dbReference type="PANTHER" id="PTHR31672:SF13">
    <property type="entry name" value="F-BOX PROTEIN CPR30-LIKE"/>
    <property type="match status" value="1"/>
</dbReference>
<proteinExistence type="predicted"/>
<dbReference type="InterPro" id="IPR050796">
    <property type="entry name" value="SCF_F-box_component"/>
</dbReference>
<name>A0A7G2EK42_ARATH</name>
<dbReference type="SUPFAM" id="SSF81383">
    <property type="entry name" value="F-box domain"/>
    <property type="match status" value="2"/>
</dbReference>
<dbReference type="InterPro" id="IPR036047">
    <property type="entry name" value="F-box-like_dom_sf"/>
</dbReference>